<sequence>MDIKRKVYNILILGKEILGVLRNYIPFKFWRIQYQSFPKIRGKVFINSYGNVRLGRDVMINSNIDSSQLGFFPKTILHTSKSGTIIIEDNVGISNATLNARDKIHIKKGARLGAGVKIYDNDFHDLYRENREDVPEVVPAKEVIVGENAFVGAGSIVLKGVHIGKNAIIGAGSVVTKDVPDNEVWAGNPAKYLKNR</sequence>
<evidence type="ECO:0000256" key="1">
    <source>
        <dbReference type="ARBA" id="ARBA00022679"/>
    </source>
</evidence>
<keyword evidence="1 3" id="KW-0808">Transferase</keyword>
<accession>A0A844GKC7</accession>
<name>A0A844GKC7_9FIRM</name>
<dbReference type="RefSeq" id="WP_154779961.1">
    <property type="nucleotide sequence ID" value="NZ_WMBC01000003.1"/>
</dbReference>
<dbReference type="Pfam" id="PF14602">
    <property type="entry name" value="Hexapep_2"/>
    <property type="match status" value="1"/>
</dbReference>
<gene>
    <name evidence="3" type="ORF">GKZ57_05425</name>
</gene>
<dbReference type="AlphaFoldDB" id="A0A844GKC7"/>
<keyword evidence="2" id="KW-0677">Repeat</keyword>
<dbReference type="InterPro" id="IPR051159">
    <property type="entry name" value="Hexapeptide_acetyltransf"/>
</dbReference>
<evidence type="ECO:0000313" key="4">
    <source>
        <dbReference type="Proteomes" id="UP000437824"/>
    </source>
</evidence>
<dbReference type="GO" id="GO:0016746">
    <property type="term" value="F:acyltransferase activity"/>
    <property type="evidence" value="ECO:0007669"/>
    <property type="project" value="UniProtKB-KW"/>
</dbReference>
<dbReference type="Proteomes" id="UP000437824">
    <property type="component" value="Unassembled WGS sequence"/>
</dbReference>
<protein>
    <submittedName>
        <fullName evidence="3">Acyltransferase</fullName>
    </submittedName>
</protein>
<evidence type="ECO:0000256" key="2">
    <source>
        <dbReference type="ARBA" id="ARBA00022737"/>
    </source>
</evidence>
<dbReference type="InterPro" id="IPR018357">
    <property type="entry name" value="Hexapep_transf_CS"/>
</dbReference>
<keyword evidence="3" id="KW-0012">Acyltransferase</keyword>
<evidence type="ECO:0000313" key="3">
    <source>
        <dbReference type="EMBL" id="MTD60717.1"/>
    </source>
</evidence>
<comment type="caution">
    <text evidence="3">The sequence shown here is derived from an EMBL/GenBank/DDBJ whole genome shotgun (WGS) entry which is preliminary data.</text>
</comment>
<organism evidence="3 4">
    <name type="scientific">Blautia luti DSM 14534 = JCM 17040</name>
    <dbReference type="NCBI Taxonomy" id="649762"/>
    <lineage>
        <taxon>Bacteria</taxon>
        <taxon>Bacillati</taxon>
        <taxon>Bacillota</taxon>
        <taxon>Clostridia</taxon>
        <taxon>Lachnospirales</taxon>
        <taxon>Lachnospiraceae</taxon>
        <taxon>Blautia</taxon>
    </lineage>
</organism>
<reference evidence="3 4" key="1">
    <citation type="submission" date="2019-11" db="EMBL/GenBank/DDBJ databases">
        <title>Draft genome sequence of Blautia luti DSM 14534T, isolated from human stool.</title>
        <authorList>
            <person name="Ortiz R."/>
            <person name="Melis-Arcos F."/>
            <person name="Covarrubias P."/>
            <person name="Cardenas J.P."/>
            <person name="Perez-Donoso J."/>
            <person name="Almonacid D."/>
        </authorList>
    </citation>
    <scope>NUCLEOTIDE SEQUENCE [LARGE SCALE GENOMIC DNA]</scope>
    <source>
        <strain evidence="3 4">DSM 14534</strain>
    </source>
</reference>
<proteinExistence type="predicted"/>
<dbReference type="InterPro" id="IPR011004">
    <property type="entry name" value="Trimer_LpxA-like_sf"/>
</dbReference>
<dbReference type="InterPro" id="IPR001451">
    <property type="entry name" value="Hexapep"/>
</dbReference>
<dbReference type="EMBL" id="WMBC01000003">
    <property type="protein sequence ID" value="MTD60717.1"/>
    <property type="molecule type" value="Genomic_DNA"/>
</dbReference>
<dbReference type="PROSITE" id="PS00101">
    <property type="entry name" value="HEXAPEP_TRANSFERASES"/>
    <property type="match status" value="1"/>
</dbReference>
<dbReference type="CDD" id="cd04647">
    <property type="entry name" value="LbH_MAT_like"/>
    <property type="match status" value="1"/>
</dbReference>
<dbReference type="PANTHER" id="PTHR23416">
    <property type="entry name" value="SIALIC ACID SYNTHASE-RELATED"/>
    <property type="match status" value="1"/>
</dbReference>
<dbReference type="Gene3D" id="2.160.10.10">
    <property type="entry name" value="Hexapeptide repeat proteins"/>
    <property type="match status" value="1"/>
</dbReference>
<dbReference type="SUPFAM" id="SSF51161">
    <property type="entry name" value="Trimeric LpxA-like enzymes"/>
    <property type="match status" value="1"/>
</dbReference>